<dbReference type="PROSITE" id="PS50011">
    <property type="entry name" value="PROTEIN_KINASE_DOM"/>
    <property type="match status" value="1"/>
</dbReference>
<gene>
    <name evidence="12" type="primary">CAMK</name>
    <name evidence="12" type="ORF">Esi_0073_0115</name>
</gene>
<dbReference type="STRING" id="2880.D7G6D0"/>
<dbReference type="InterPro" id="IPR008271">
    <property type="entry name" value="Ser/Thr_kinase_AS"/>
</dbReference>
<organism evidence="12 13">
    <name type="scientific">Ectocarpus siliculosus</name>
    <name type="common">Brown alga</name>
    <name type="synonym">Conferva siliculosa</name>
    <dbReference type="NCBI Taxonomy" id="2880"/>
    <lineage>
        <taxon>Eukaryota</taxon>
        <taxon>Sar</taxon>
        <taxon>Stramenopiles</taxon>
        <taxon>Ochrophyta</taxon>
        <taxon>PX clade</taxon>
        <taxon>Phaeophyceae</taxon>
        <taxon>Ectocarpales</taxon>
        <taxon>Ectocarpaceae</taxon>
        <taxon>Ectocarpus</taxon>
    </lineage>
</organism>
<feature type="binding site" evidence="9">
    <location>
        <position position="46"/>
    </location>
    <ligand>
        <name>ATP</name>
        <dbReference type="ChEBI" id="CHEBI:30616"/>
    </ligand>
</feature>
<comment type="catalytic activity">
    <reaction evidence="7">
        <text>L-threonyl-[protein] + ATP = O-phospho-L-threonyl-[protein] + ADP + H(+)</text>
        <dbReference type="Rhea" id="RHEA:46608"/>
        <dbReference type="Rhea" id="RHEA-COMP:11060"/>
        <dbReference type="Rhea" id="RHEA-COMP:11605"/>
        <dbReference type="ChEBI" id="CHEBI:15378"/>
        <dbReference type="ChEBI" id="CHEBI:30013"/>
        <dbReference type="ChEBI" id="CHEBI:30616"/>
        <dbReference type="ChEBI" id="CHEBI:61977"/>
        <dbReference type="ChEBI" id="CHEBI:456216"/>
        <dbReference type="EC" id="2.7.11.1"/>
    </reaction>
</comment>
<dbReference type="GO" id="GO:0007165">
    <property type="term" value="P:signal transduction"/>
    <property type="evidence" value="ECO:0007669"/>
    <property type="project" value="TreeGrafter"/>
</dbReference>
<keyword evidence="6 9" id="KW-0067">ATP-binding</keyword>
<dbReference type="InterPro" id="IPR000719">
    <property type="entry name" value="Prot_kinase_dom"/>
</dbReference>
<dbReference type="GO" id="GO:0005524">
    <property type="term" value="F:ATP binding"/>
    <property type="evidence" value="ECO:0007669"/>
    <property type="project" value="UniProtKB-UniRule"/>
</dbReference>
<dbReference type="InterPro" id="IPR011009">
    <property type="entry name" value="Kinase-like_dom_sf"/>
</dbReference>
<comment type="catalytic activity">
    <reaction evidence="8">
        <text>L-seryl-[protein] + ATP = O-phospho-L-seryl-[protein] + ADP + H(+)</text>
        <dbReference type="Rhea" id="RHEA:17989"/>
        <dbReference type="Rhea" id="RHEA-COMP:9863"/>
        <dbReference type="Rhea" id="RHEA-COMP:11604"/>
        <dbReference type="ChEBI" id="CHEBI:15378"/>
        <dbReference type="ChEBI" id="CHEBI:29999"/>
        <dbReference type="ChEBI" id="CHEBI:30616"/>
        <dbReference type="ChEBI" id="CHEBI:83421"/>
        <dbReference type="ChEBI" id="CHEBI:456216"/>
        <dbReference type="EC" id="2.7.11.1"/>
    </reaction>
</comment>
<evidence type="ECO:0000313" key="12">
    <source>
        <dbReference type="EMBL" id="CBJ27525.1"/>
    </source>
</evidence>
<feature type="region of interest" description="Disordered" evidence="10">
    <location>
        <begin position="310"/>
        <end position="341"/>
    </location>
</feature>
<dbReference type="SMART" id="SM00220">
    <property type="entry name" value="S_TKc"/>
    <property type="match status" value="1"/>
</dbReference>
<dbReference type="FunFam" id="1.10.510.10:FF:000571">
    <property type="entry name" value="Maternal embryonic leucine zipper kinase"/>
    <property type="match status" value="1"/>
</dbReference>
<accession>D7G6D0</accession>
<dbReference type="EMBL" id="FN648960">
    <property type="protein sequence ID" value="CBJ27525.1"/>
    <property type="molecule type" value="Genomic_DNA"/>
</dbReference>
<dbReference type="PANTHER" id="PTHR43895">
    <property type="entry name" value="CALCIUM/CALMODULIN-DEPENDENT PROTEIN KINASE KINASE-RELATED"/>
    <property type="match status" value="1"/>
</dbReference>
<dbReference type="PROSITE" id="PS00108">
    <property type="entry name" value="PROTEIN_KINASE_ST"/>
    <property type="match status" value="1"/>
</dbReference>
<dbReference type="SUPFAM" id="SSF56112">
    <property type="entry name" value="Protein kinase-like (PK-like)"/>
    <property type="match status" value="1"/>
</dbReference>
<evidence type="ECO:0000313" key="13">
    <source>
        <dbReference type="Proteomes" id="UP000002630"/>
    </source>
</evidence>
<evidence type="ECO:0000256" key="8">
    <source>
        <dbReference type="ARBA" id="ARBA00048679"/>
    </source>
</evidence>
<evidence type="ECO:0000256" key="6">
    <source>
        <dbReference type="ARBA" id="ARBA00022840"/>
    </source>
</evidence>
<dbReference type="PROSITE" id="PS00107">
    <property type="entry name" value="PROTEIN_KINASE_ATP"/>
    <property type="match status" value="1"/>
</dbReference>
<evidence type="ECO:0000256" key="5">
    <source>
        <dbReference type="ARBA" id="ARBA00022777"/>
    </source>
</evidence>
<dbReference type="InParanoid" id="D7G6D0"/>
<dbReference type="EC" id="2.7.11.1" evidence="1"/>
<dbReference type="OrthoDB" id="193931at2759"/>
<evidence type="ECO:0000256" key="7">
    <source>
        <dbReference type="ARBA" id="ARBA00047899"/>
    </source>
</evidence>
<dbReference type="GO" id="GO:0004674">
    <property type="term" value="F:protein serine/threonine kinase activity"/>
    <property type="evidence" value="ECO:0007669"/>
    <property type="project" value="UniProtKB-KW"/>
</dbReference>
<name>D7G6D0_ECTSI</name>
<evidence type="ECO:0000256" key="1">
    <source>
        <dbReference type="ARBA" id="ARBA00012513"/>
    </source>
</evidence>
<keyword evidence="13" id="KW-1185">Reference proteome</keyword>
<evidence type="ECO:0000259" key="11">
    <source>
        <dbReference type="PROSITE" id="PS50011"/>
    </source>
</evidence>
<dbReference type="Gene3D" id="1.10.510.10">
    <property type="entry name" value="Transferase(Phosphotransferase) domain 1"/>
    <property type="match status" value="1"/>
</dbReference>
<dbReference type="InterPro" id="IPR017441">
    <property type="entry name" value="Protein_kinase_ATP_BS"/>
</dbReference>
<dbReference type="EMBL" id="FN649729">
    <property type="protein sequence ID" value="CBJ27525.1"/>
    <property type="molecule type" value="Genomic_DNA"/>
</dbReference>
<dbReference type="Proteomes" id="UP000002630">
    <property type="component" value="Linkage Group LG04"/>
</dbReference>
<feature type="domain" description="Protein kinase" evidence="11">
    <location>
        <begin position="17"/>
        <end position="288"/>
    </location>
</feature>
<evidence type="ECO:0000256" key="9">
    <source>
        <dbReference type="PROSITE-ProRule" id="PRU10141"/>
    </source>
</evidence>
<evidence type="ECO:0000256" key="3">
    <source>
        <dbReference type="ARBA" id="ARBA00022679"/>
    </source>
</evidence>
<evidence type="ECO:0000256" key="2">
    <source>
        <dbReference type="ARBA" id="ARBA00022527"/>
    </source>
</evidence>
<keyword evidence="2 12" id="KW-0723">Serine/threonine-protein kinase</keyword>
<dbReference type="PANTHER" id="PTHR43895:SF32">
    <property type="entry name" value="SERINE_THREONINE-PROTEIN KINASE CHK1"/>
    <property type="match status" value="1"/>
</dbReference>
<keyword evidence="3" id="KW-0808">Transferase</keyword>
<feature type="region of interest" description="Disordered" evidence="10">
    <location>
        <begin position="484"/>
        <end position="506"/>
    </location>
</feature>
<proteinExistence type="predicted"/>
<reference evidence="12 13" key="1">
    <citation type="journal article" date="2010" name="Nature">
        <title>The Ectocarpus genome and the independent evolution of multicellularity in brown algae.</title>
        <authorList>
            <person name="Cock J.M."/>
            <person name="Sterck L."/>
            <person name="Rouze P."/>
            <person name="Scornet D."/>
            <person name="Allen A.E."/>
            <person name="Amoutzias G."/>
            <person name="Anthouard V."/>
            <person name="Artiguenave F."/>
            <person name="Aury J.M."/>
            <person name="Badger J.H."/>
            <person name="Beszteri B."/>
            <person name="Billiau K."/>
            <person name="Bonnet E."/>
            <person name="Bothwell J.H."/>
            <person name="Bowler C."/>
            <person name="Boyen C."/>
            <person name="Brownlee C."/>
            <person name="Carrano C.J."/>
            <person name="Charrier B."/>
            <person name="Cho G.Y."/>
            <person name="Coelho S.M."/>
            <person name="Collen J."/>
            <person name="Corre E."/>
            <person name="Da Silva C."/>
            <person name="Delage L."/>
            <person name="Delaroque N."/>
            <person name="Dittami S.M."/>
            <person name="Doulbeau S."/>
            <person name="Elias M."/>
            <person name="Farnham G."/>
            <person name="Gachon C.M."/>
            <person name="Gschloessl B."/>
            <person name="Heesch S."/>
            <person name="Jabbari K."/>
            <person name="Jubin C."/>
            <person name="Kawai H."/>
            <person name="Kimura K."/>
            <person name="Kloareg B."/>
            <person name="Kupper F.C."/>
            <person name="Lang D."/>
            <person name="Le Bail A."/>
            <person name="Leblanc C."/>
            <person name="Lerouge P."/>
            <person name="Lohr M."/>
            <person name="Lopez P.J."/>
            <person name="Martens C."/>
            <person name="Maumus F."/>
            <person name="Michel G."/>
            <person name="Miranda-Saavedra D."/>
            <person name="Morales J."/>
            <person name="Moreau H."/>
            <person name="Motomura T."/>
            <person name="Nagasato C."/>
            <person name="Napoli C.A."/>
            <person name="Nelson D.R."/>
            <person name="Nyvall-Collen P."/>
            <person name="Peters A.F."/>
            <person name="Pommier C."/>
            <person name="Potin P."/>
            <person name="Poulain J."/>
            <person name="Quesneville H."/>
            <person name="Read B."/>
            <person name="Rensing S.A."/>
            <person name="Ritter A."/>
            <person name="Rousvoal S."/>
            <person name="Samanta M."/>
            <person name="Samson G."/>
            <person name="Schroeder D.C."/>
            <person name="Segurens B."/>
            <person name="Strittmatter M."/>
            <person name="Tonon T."/>
            <person name="Tregear J.W."/>
            <person name="Valentin K."/>
            <person name="von Dassow P."/>
            <person name="Yamagishi T."/>
            <person name="Van de Peer Y."/>
            <person name="Wincker P."/>
        </authorList>
    </citation>
    <scope>NUCLEOTIDE SEQUENCE [LARGE SCALE GENOMIC DNA]</scope>
    <source>
        <strain evidence="13">Ec32 / CCAP1310/4</strain>
    </source>
</reference>
<keyword evidence="4 9" id="KW-0547">Nucleotide-binding</keyword>
<feature type="compositionally biased region" description="Basic and acidic residues" evidence="10">
    <location>
        <begin position="310"/>
        <end position="336"/>
    </location>
</feature>
<protein>
    <recommendedName>
        <fullName evidence="1">non-specific serine/threonine protein kinase</fullName>
        <ecNumber evidence="1">2.7.11.1</ecNumber>
    </recommendedName>
</protein>
<dbReference type="AlphaFoldDB" id="D7G6D0"/>
<sequence length="519" mass="57507">MANTAGNEAAGRRLGNYQLHRTLGKGMSGKVKLGVDLRTGETVAVKIMYKDNMSARAAQQLRREITSMKALDHPNVLRLKDVHESLTYVKKNGLEKEVVILVLELAVGGELFDFMMYTGAFPEVIARTYFCQMLSALEMCHSTGIAHRDIKPENILLDNNFQLRMADFGLSSIMEDENGVCYTECGTRSYMAPEVLAKQPYDGAQADLWSAGVVLFIMLAGNPPFQMAVSTDWWFRAVSSGRHDRFWAAHLRGCPDFPPLAQAFLNRIFVADPLQRATLEELKSHEWLAGGTLPAHTLYDELLQRKRRVDDRKAAERQAHVQRREEEAARQGRGHVDPFPLNVQRSVSKPGEVDQSRLQAPNVPTDLHGMHVFYSAAALDMLLDKLRSALAGMAGTPHVTLKPQLAKVKAVFPGDGLEMVAQVYSSPNLGCHVVELTRRAGDAFTFNEVREILAKDLGSMISGAADVKAIASKDAFDEDPEVMSFPKPIPGRQPEHCASAQKRAGEEKLAERLEDVDVI</sequence>
<evidence type="ECO:0000256" key="4">
    <source>
        <dbReference type="ARBA" id="ARBA00022741"/>
    </source>
</evidence>
<evidence type="ECO:0000256" key="10">
    <source>
        <dbReference type="SAM" id="MobiDB-lite"/>
    </source>
</evidence>
<dbReference type="Pfam" id="PF00069">
    <property type="entry name" value="Pkinase"/>
    <property type="match status" value="1"/>
</dbReference>
<keyword evidence="5 12" id="KW-0418">Kinase</keyword>